<organism evidence="1 2">
    <name type="scientific">Desulforamulus profundi</name>
    <dbReference type="NCBI Taxonomy" id="1383067"/>
    <lineage>
        <taxon>Bacteria</taxon>
        <taxon>Bacillati</taxon>
        <taxon>Bacillota</taxon>
        <taxon>Clostridia</taxon>
        <taxon>Eubacteriales</taxon>
        <taxon>Peptococcaceae</taxon>
        <taxon>Desulforamulus</taxon>
    </lineage>
</organism>
<comment type="caution">
    <text evidence="1">The sequence shown here is derived from an EMBL/GenBank/DDBJ whole genome shotgun (WGS) entry which is preliminary data.</text>
</comment>
<gene>
    <name evidence="1" type="ORF">P378_11565</name>
</gene>
<evidence type="ECO:0000313" key="1">
    <source>
        <dbReference type="EMBL" id="PHJ38176.1"/>
    </source>
</evidence>
<proteinExistence type="predicted"/>
<reference evidence="1 2" key="1">
    <citation type="submission" date="2013-09" db="EMBL/GenBank/DDBJ databases">
        <title>Biodegradation of hydrocarbons in the deep terrestrial subsurface : characterization of a microbial consortium composed of two Desulfotomaculum species originating from a deep geological formation.</title>
        <authorList>
            <person name="Aullo T."/>
            <person name="Berlendis S."/>
            <person name="Lascourreges J.-F."/>
            <person name="Dessort D."/>
            <person name="Saint-Laurent S."/>
            <person name="Schraauwers B."/>
            <person name="Mas J."/>
            <person name="Magot M."/>
            <person name="Ranchou-Peyruse A."/>
        </authorList>
    </citation>
    <scope>NUCLEOTIDE SEQUENCE [LARGE SCALE GENOMIC DNA]</scope>
    <source>
        <strain evidence="1 2">Bs107</strain>
    </source>
</reference>
<dbReference type="Proteomes" id="UP000222564">
    <property type="component" value="Unassembled WGS sequence"/>
</dbReference>
<dbReference type="EMBL" id="AWQQ01000055">
    <property type="protein sequence ID" value="PHJ38176.1"/>
    <property type="molecule type" value="Genomic_DNA"/>
</dbReference>
<dbReference type="AlphaFoldDB" id="A0A2C6MFN2"/>
<sequence length="199" mass="22313">MKKLTAEAIVRLLDKTRQYCPTIYSLLSAVPQTTINEVAGGQQQAAAVEPELEWDDDLELDLELEDYEENTFETVAHQETASALDPVTVLETPYPRVYIAGIDWFGRILLLENLLHLRLPKGQPPANGSFRVYCIYGAENLVLAELDEGWQQIQHTEVPHYLLDEKCTALFFSTTSEDLDPGTLLVFSESLGNLDLNTA</sequence>
<keyword evidence="2" id="KW-1185">Reference proteome</keyword>
<dbReference type="RefSeq" id="WP_099083190.1">
    <property type="nucleotide sequence ID" value="NZ_AWQQ01000055.1"/>
</dbReference>
<protein>
    <submittedName>
        <fullName evidence="1">Uncharacterized protein</fullName>
    </submittedName>
</protein>
<accession>A0A2C6MFN2</accession>
<evidence type="ECO:0000313" key="2">
    <source>
        <dbReference type="Proteomes" id="UP000222564"/>
    </source>
</evidence>
<name>A0A2C6MFN2_9FIRM</name>